<dbReference type="HOGENOM" id="CLU_2771040_0_0_6"/>
<keyword evidence="1" id="KW-0175">Coiled coil</keyword>
<reference evidence="2 3" key="1">
    <citation type="journal article" date="2013" name="Genome Announc.">
        <title>Genome Sequence of the Polycyclic Aromatic Hydrocarbon-Degrading Bacterium Strain Marinobacter nanhaiticus D15-8WT.</title>
        <authorList>
            <person name="Cui Z."/>
            <person name="Gao W."/>
            <person name="Li Q."/>
            <person name="Xu G."/>
            <person name="Zheng L."/>
        </authorList>
    </citation>
    <scope>NUCLEOTIDE SEQUENCE [LARGE SCALE GENOMIC DNA]</scope>
    <source>
        <strain evidence="2 3">D15-8W</strain>
    </source>
</reference>
<organism evidence="2 3">
    <name type="scientific">Marinobacter nanhaiticus D15-8W</name>
    <dbReference type="NCBI Taxonomy" id="626887"/>
    <lineage>
        <taxon>Bacteria</taxon>
        <taxon>Pseudomonadati</taxon>
        <taxon>Pseudomonadota</taxon>
        <taxon>Gammaproteobacteria</taxon>
        <taxon>Pseudomonadales</taxon>
        <taxon>Marinobacteraceae</taxon>
        <taxon>Marinobacter</taxon>
    </lineage>
</organism>
<evidence type="ECO:0000256" key="1">
    <source>
        <dbReference type="SAM" id="Coils"/>
    </source>
</evidence>
<gene>
    <name evidence="2" type="ORF">J057_02465</name>
</gene>
<dbReference type="PATRIC" id="fig|626887.3.peg.471"/>
<dbReference type="AlphaFoldDB" id="N6WZE5"/>
<proteinExistence type="predicted"/>
<dbReference type="OrthoDB" id="9924049at2"/>
<dbReference type="Proteomes" id="UP000013165">
    <property type="component" value="Unassembled WGS sequence"/>
</dbReference>
<evidence type="ECO:0000313" key="3">
    <source>
        <dbReference type="Proteomes" id="UP000013165"/>
    </source>
</evidence>
<sequence length="69" mass="7665">MSPTPENQQLNAIQDGISEIKAALASERSFSILDVLRDEVSGLSHQLESVRDDIRDLRNLMSQQSQPAD</sequence>
<evidence type="ECO:0000313" key="2">
    <source>
        <dbReference type="EMBL" id="ENO16537.1"/>
    </source>
</evidence>
<protein>
    <submittedName>
        <fullName evidence="2">Uncharacterized protein</fullName>
    </submittedName>
</protein>
<name>N6WZE5_9GAMM</name>
<comment type="caution">
    <text evidence="2">The sequence shown here is derived from an EMBL/GenBank/DDBJ whole genome shotgun (WGS) entry which is preliminary data.</text>
</comment>
<feature type="coiled-coil region" evidence="1">
    <location>
        <begin position="33"/>
        <end position="60"/>
    </location>
</feature>
<dbReference type="eggNOG" id="ENOG502ZRNB">
    <property type="taxonomic scope" value="Bacteria"/>
</dbReference>
<accession>N6WZE5</accession>
<dbReference type="STRING" id="626887.J057_02465"/>
<dbReference type="EMBL" id="APLQ01000010">
    <property type="protein sequence ID" value="ENO16537.1"/>
    <property type="molecule type" value="Genomic_DNA"/>
</dbReference>
<dbReference type="RefSeq" id="WP_004583047.1">
    <property type="nucleotide sequence ID" value="NZ_AP028878.1"/>
</dbReference>
<keyword evidence="3" id="KW-1185">Reference proteome</keyword>